<dbReference type="GO" id="GO:0016020">
    <property type="term" value="C:membrane"/>
    <property type="evidence" value="ECO:0007669"/>
    <property type="project" value="TreeGrafter"/>
</dbReference>
<keyword evidence="3" id="KW-1185">Reference proteome</keyword>
<feature type="transmembrane region" description="Helical" evidence="1">
    <location>
        <begin position="64"/>
        <end position="84"/>
    </location>
</feature>
<dbReference type="VEuPathDB" id="VectorBase:HLOH_048303"/>
<organism evidence="2 3">
    <name type="scientific">Haemaphysalis longicornis</name>
    <name type="common">Bush tick</name>
    <dbReference type="NCBI Taxonomy" id="44386"/>
    <lineage>
        <taxon>Eukaryota</taxon>
        <taxon>Metazoa</taxon>
        <taxon>Ecdysozoa</taxon>
        <taxon>Arthropoda</taxon>
        <taxon>Chelicerata</taxon>
        <taxon>Arachnida</taxon>
        <taxon>Acari</taxon>
        <taxon>Parasitiformes</taxon>
        <taxon>Ixodida</taxon>
        <taxon>Ixodoidea</taxon>
        <taxon>Ixodidae</taxon>
        <taxon>Haemaphysalinae</taxon>
        <taxon>Haemaphysalis</taxon>
    </lineage>
</organism>
<dbReference type="PANTHER" id="PTHR22727:SF15">
    <property type="entry name" value="MRH DOMAIN-CONTAINING PROTEIN"/>
    <property type="match status" value="1"/>
</dbReference>
<comment type="caution">
    <text evidence="2">The sequence shown here is derived from an EMBL/GenBank/DDBJ whole genome shotgun (WGS) entry which is preliminary data.</text>
</comment>
<dbReference type="Proteomes" id="UP000821853">
    <property type="component" value="Chromosome 9"/>
</dbReference>
<protein>
    <submittedName>
        <fullName evidence="2">Uncharacterized protein</fullName>
    </submittedName>
</protein>
<sequence length="192" mass="21074">MKAYGYLHQKPRFTSAAEVVKGECVGGVQKLHYISPQGCIPRGGTTDTMTSTQHCSVIPRQLQIIIGIGVGLGVLLCALLVYFWKKNRRLEYKYMKLVASSSGKDGELPAAESCAIEEDEEDHFENGGYDPKNSKGLLQKFRTVRIGSGKAYLGSLAAMFHVIVLYAFFVSAEVIKRLEGDSSSLHGSIKHM</sequence>
<keyword evidence="1" id="KW-0812">Transmembrane</keyword>
<dbReference type="EMBL" id="JABSTR010000011">
    <property type="protein sequence ID" value="KAH9381789.1"/>
    <property type="molecule type" value="Genomic_DNA"/>
</dbReference>
<evidence type="ECO:0000313" key="2">
    <source>
        <dbReference type="EMBL" id="KAH9381789.1"/>
    </source>
</evidence>
<evidence type="ECO:0000256" key="1">
    <source>
        <dbReference type="SAM" id="Phobius"/>
    </source>
</evidence>
<dbReference type="OrthoDB" id="439917at2759"/>
<gene>
    <name evidence="2" type="ORF">HPB48_009803</name>
</gene>
<feature type="transmembrane region" description="Helical" evidence="1">
    <location>
        <begin position="151"/>
        <end position="169"/>
    </location>
</feature>
<accession>A0A9J6H2D4</accession>
<keyword evidence="1" id="KW-0472">Membrane</keyword>
<dbReference type="InterPro" id="IPR039181">
    <property type="entry name" value="Elapor1/2"/>
</dbReference>
<dbReference type="PANTHER" id="PTHR22727">
    <property type="entry name" value="PROTEIN CBG13728"/>
    <property type="match status" value="1"/>
</dbReference>
<name>A0A9J6H2D4_HAELO</name>
<keyword evidence="1" id="KW-1133">Transmembrane helix</keyword>
<proteinExistence type="predicted"/>
<dbReference type="AlphaFoldDB" id="A0A9J6H2D4"/>
<reference evidence="2 3" key="1">
    <citation type="journal article" date="2020" name="Cell">
        <title>Large-Scale Comparative Analyses of Tick Genomes Elucidate Their Genetic Diversity and Vector Capacities.</title>
        <authorList>
            <consortium name="Tick Genome and Microbiome Consortium (TIGMIC)"/>
            <person name="Jia N."/>
            <person name="Wang J."/>
            <person name="Shi W."/>
            <person name="Du L."/>
            <person name="Sun Y."/>
            <person name="Zhan W."/>
            <person name="Jiang J.F."/>
            <person name="Wang Q."/>
            <person name="Zhang B."/>
            <person name="Ji P."/>
            <person name="Bell-Sakyi L."/>
            <person name="Cui X.M."/>
            <person name="Yuan T.T."/>
            <person name="Jiang B.G."/>
            <person name="Yang W.F."/>
            <person name="Lam T.T."/>
            <person name="Chang Q.C."/>
            <person name="Ding S.J."/>
            <person name="Wang X.J."/>
            <person name="Zhu J.G."/>
            <person name="Ruan X.D."/>
            <person name="Zhao L."/>
            <person name="Wei J.T."/>
            <person name="Ye R.Z."/>
            <person name="Que T.C."/>
            <person name="Du C.H."/>
            <person name="Zhou Y.H."/>
            <person name="Cheng J.X."/>
            <person name="Dai P.F."/>
            <person name="Guo W.B."/>
            <person name="Han X.H."/>
            <person name="Huang E.J."/>
            <person name="Li L.F."/>
            <person name="Wei W."/>
            <person name="Gao Y.C."/>
            <person name="Liu J.Z."/>
            <person name="Shao H.Z."/>
            <person name="Wang X."/>
            <person name="Wang C.C."/>
            <person name="Yang T.C."/>
            <person name="Huo Q.B."/>
            <person name="Li W."/>
            <person name="Chen H.Y."/>
            <person name="Chen S.E."/>
            <person name="Zhou L.G."/>
            <person name="Ni X.B."/>
            <person name="Tian J.H."/>
            <person name="Sheng Y."/>
            <person name="Liu T."/>
            <person name="Pan Y.S."/>
            <person name="Xia L.Y."/>
            <person name="Li J."/>
            <person name="Zhao F."/>
            <person name="Cao W.C."/>
        </authorList>
    </citation>
    <scope>NUCLEOTIDE SEQUENCE [LARGE SCALE GENOMIC DNA]</scope>
    <source>
        <strain evidence="2">HaeL-2018</strain>
    </source>
</reference>
<evidence type="ECO:0000313" key="3">
    <source>
        <dbReference type="Proteomes" id="UP000821853"/>
    </source>
</evidence>